<name>A0A229RD45_AMYAL</name>
<dbReference type="InterPro" id="IPR035992">
    <property type="entry name" value="Ricin_B-like_lectins"/>
</dbReference>
<dbReference type="InterPro" id="IPR000772">
    <property type="entry name" value="Ricin_B_lectin"/>
</dbReference>
<dbReference type="RefSeq" id="WP_084702070.1">
    <property type="nucleotide sequence ID" value="NZ_KB913032.1"/>
</dbReference>
<dbReference type="EMBL" id="NMQU01000117">
    <property type="protein sequence ID" value="OXM44567.1"/>
    <property type="molecule type" value="Genomic_DNA"/>
</dbReference>
<evidence type="ECO:0000259" key="2">
    <source>
        <dbReference type="SMART" id="SM00458"/>
    </source>
</evidence>
<sequence length="186" mass="20598">MRKHEKPNVPQRRNPRRKATLTACAALLLTVLGGWALPAQAQAAPGSTYYQIVNRDNRCLAVSGAATHHAAPVGVQTCSGASNELWDIQPIGDGYYFIKVRHTGMCLNVAYFGQADGSDIVQATCSGTTNEQWLPRDSGDGEFWLVARHSQKCLDKTGDDTTQWACHKKWAWWQQWRWSDTGIPVG</sequence>
<gene>
    <name evidence="3" type="ORF">CFP75_34035</name>
</gene>
<evidence type="ECO:0000256" key="1">
    <source>
        <dbReference type="SAM" id="SignalP"/>
    </source>
</evidence>
<feature type="signal peptide" evidence="1">
    <location>
        <begin position="1"/>
        <end position="43"/>
    </location>
</feature>
<dbReference type="Gene3D" id="2.80.10.50">
    <property type="match status" value="1"/>
</dbReference>
<dbReference type="AlphaFoldDB" id="A0A229RD45"/>
<feature type="domain" description="Ricin B lectin" evidence="2">
    <location>
        <begin position="46"/>
        <end position="179"/>
    </location>
</feature>
<dbReference type="PROSITE" id="PS50231">
    <property type="entry name" value="RICIN_B_LECTIN"/>
    <property type="match status" value="1"/>
</dbReference>
<comment type="caution">
    <text evidence="3">The sequence shown here is derived from an EMBL/GenBank/DDBJ whole genome shotgun (WGS) entry which is preliminary data.</text>
</comment>
<keyword evidence="1" id="KW-0732">Signal</keyword>
<evidence type="ECO:0000313" key="4">
    <source>
        <dbReference type="Proteomes" id="UP000215563"/>
    </source>
</evidence>
<feature type="chain" id="PRO_5012240553" description="Ricin B lectin domain-containing protein" evidence="1">
    <location>
        <begin position="44"/>
        <end position="186"/>
    </location>
</feature>
<dbReference type="OrthoDB" id="7594877at2"/>
<dbReference type="SMART" id="SM00458">
    <property type="entry name" value="RICIN"/>
    <property type="match status" value="1"/>
</dbReference>
<organism evidence="3 4">
    <name type="scientific">Amycolatopsis alba DSM 44262</name>
    <dbReference type="NCBI Taxonomy" id="1125972"/>
    <lineage>
        <taxon>Bacteria</taxon>
        <taxon>Bacillati</taxon>
        <taxon>Actinomycetota</taxon>
        <taxon>Actinomycetes</taxon>
        <taxon>Pseudonocardiales</taxon>
        <taxon>Pseudonocardiaceae</taxon>
        <taxon>Amycolatopsis</taxon>
    </lineage>
</organism>
<dbReference type="Proteomes" id="UP000215563">
    <property type="component" value="Unassembled WGS sequence"/>
</dbReference>
<dbReference type="InterPro" id="IPR006311">
    <property type="entry name" value="TAT_signal"/>
</dbReference>
<evidence type="ECO:0000313" key="3">
    <source>
        <dbReference type="EMBL" id="OXM44567.1"/>
    </source>
</evidence>
<dbReference type="Pfam" id="PF14200">
    <property type="entry name" value="RicinB_lectin_2"/>
    <property type="match status" value="1"/>
</dbReference>
<protein>
    <recommendedName>
        <fullName evidence="2">Ricin B lectin domain-containing protein</fullName>
    </recommendedName>
</protein>
<keyword evidence="4" id="KW-1185">Reference proteome</keyword>
<dbReference type="PROSITE" id="PS51318">
    <property type="entry name" value="TAT"/>
    <property type="match status" value="1"/>
</dbReference>
<reference evidence="3 4" key="1">
    <citation type="submission" date="2017-07" db="EMBL/GenBank/DDBJ databases">
        <title>Amycolatopsis alba DSM 44262 Genome sequencing and assembly.</title>
        <authorList>
            <person name="Kaur N."/>
            <person name="Mayilraj S."/>
        </authorList>
    </citation>
    <scope>NUCLEOTIDE SEQUENCE [LARGE SCALE GENOMIC DNA]</scope>
    <source>
        <strain evidence="3 4">DSM 44262</strain>
    </source>
</reference>
<accession>A0A229RD45</accession>
<dbReference type="SUPFAM" id="SSF50370">
    <property type="entry name" value="Ricin B-like lectins"/>
    <property type="match status" value="1"/>
</dbReference>
<proteinExistence type="predicted"/>